<evidence type="ECO:0008006" key="7">
    <source>
        <dbReference type="Google" id="ProtNLM"/>
    </source>
</evidence>
<dbReference type="InterPro" id="IPR036521">
    <property type="entry name" value="SRP19-like_sf"/>
</dbReference>
<dbReference type="EMBL" id="HBEQ01011135">
    <property type="protein sequence ID" value="CAD8521525.1"/>
    <property type="molecule type" value="Transcribed_RNA"/>
</dbReference>
<dbReference type="PANTHER" id="PTHR17453">
    <property type="entry name" value="SIGNAL RECOGNITION PARTICLE 19 KD PROTEIN"/>
    <property type="match status" value="1"/>
</dbReference>
<keyword evidence="2" id="KW-0963">Cytoplasm</keyword>
<dbReference type="GO" id="GO:0005786">
    <property type="term" value="C:signal recognition particle, endoplasmic reticulum targeting"/>
    <property type="evidence" value="ECO:0007669"/>
    <property type="project" value="UniProtKB-KW"/>
</dbReference>
<keyword evidence="3" id="KW-0733">Signal recognition particle</keyword>
<keyword evidence="4" id="KW-0687">Ribonucleoprotein</keyword>
<evidence type="ECO:0000256" key="2">
    <source>
        <dbReference type="ARBA" id="ARBA00022490"/>
    </source>
</evidence>
<evidence type="ECO:0000256" key="3">
    <source>
        <dbReference type="ARBA" id="ARBA00023135"/>
    </source>
</evidence>
<feature type="compositionally biased region" description="Low complexity" evidence="5">
    <location>
        <begin position="141"/>
        <end position="153"/>
    </location>
</feature>
<name>A0A7S0IGU3_MICPS</name>
<gene>
    <name evidence="6" type="ORF">MCOM1403_LOCUS8955</name>
</gene>
<protein>
    <recommendedName>
        <fullName evidence="7">Signal recognition particle 19 kDa protein</fullName>
    </recommendedName>
</protein>
<dbReference type="SUPFAM" id="SSF69695">
    <property type="entry name" value="SRP19"/>
    <property type="match status" value="1"/>
</dbReference>
<evidence type="ECO:0000256" key="5">
    <source>
        <dbReference type="SAM" id="MobiDB-lite"/>
    </source>
</evidence>
<dbReference type="GO" id="GO:0008312">
    <property type="term" value="F:7S RNA binding"/>
    <property type="evidence" value="ECO:0007669"/>
    <property type="project" value="InterPro"/>
</dbReference>
<dbReference type="Gene3D" id="3.30.56.30">
    <property type="entry name" value="Signal recognition particle, SRP19-like subunit"/>
    <property type="match status" value="1"/>
</dbReference>
<reference evidence="6" key="1">
    <citation type="submission" date="2021-01" db="EMBL/GenBank/DDBJ databases">
        <authorList>
            <person name="Corre E."/>
            <person name="Pelletier E."/>
            <person name="Niang G."/>
            <person name="Scheremetjew M."/>
            <person name="Finn R."/>
            <person name="Kale V."/>
            <person name="Holt S."/>
            <person name="Cochrane G."/>
            <person name="Meng A."/>
            <person name="Brown T."/>
            <person name="Cohen L."/>
        </authorList>
    </citation>
    <scope>NUCLEOTIDE SEQUENCE</scope>
    <source>
        <strain evidence="6">CCMP1723</strain>
    </source>
</reference>
<dbReference type="GO" id="GO:0006617">
    <property type="term" value="P:SRP-dependent cotranslational protein targeting to membrane, signal sequence recognition"/>
    <property type="evidence" value="ECO:0007669"/>
    <property type="project" value="TreeGrafter"/>
</dbReference>
<feature type="region of interest" description="Disordered" evidence="5">
    <location>
        <begin position="113"/>
        <end position="176"/>
    </location>
</feature>
<feature type="compositionally biased region" description="Basic residues" evidence="5">
    <location>
        <begin position="167"/>
        <end position="176"/>
    </location>
</feature>
<accession>A0A7S0IGU3</accession>
<evidence type="ECO:0000313" key="6">
    <source>
        <dbReference type="EMBL" id="CAD8521525.1"/>
    </source>
</evidence>
<dbReference type="PANTHER" id="PTHR17453:SF0">
    <property type="entry name" value="SIGNAL RECOGNITION PARTICLE 19 KDA PROTEIN"/>
    <property type="match status" value="1"/>
</dbReference>
<proteinExistence type="predicted"/>
<evidence type="ECO:0000256" key="4">
    <source>
        <dbReference type="ARBA" id="ARBA00023274"/>
    </source>
</evidence>
<feature type="non-terminal residue" evidence="6">
    <location>
        <position position="176"/>
    </location>
</feature>
<organism evidence="6">
    <name type="scientific">Micromonas pusilla</name>
    <name type="common">Picoplanktonic green alga</name>
    <name type="synonym">Chromulina pusilla</name>
    <dbReference type="NCBI Taxonomy" id="38833"/>
    <lineage>
        <taxon>Eukaryota</taxon>
        <taxon>Viridiplantae</taxon>
        <taxon>Chlorophyta</taxon>
        <taxon>Mamiellophyceae</taxon>
        <taxon>Mamiellales</taxon>
        <taxon>Mamiellaceae</taxon>
        <taxon>Micromonas</taxon>
    </lineage>
</organism>
<sequence length="176" mass="19095">MVEITSADDAAAGGYKHDRRVIIYPSYVNSRCSVAEGRRIPRDAACDSPNVLEIRDVLEKRMKLPCEVEDKSYPKDFWQRGRVRVTMKKEDGTPIAREFPTRRAVMLEIARLVPKHPGRQPGAPKDKKTMPTALEILTQFSSQPGQAGASSGASGAGGGGGSSKKDKGGKKGKKGR</sequence>
<dbReference type="Pfam" id="PF01922">
    <property type="entry name" value="SRP19"/>
    <property type="match status" value="1"/>
</dbReference>
<dbReference type="InterPro" id="IPR002778">
    <property type="entry name" value="Signal_recog_particle_SRP19"/>
</dbReference>
<evidence type="ECO:0000256" key="1">
    <source>
        <dbReference type="ARBA" id="ARBA00004496"/>
    </source>
</evidence>
<dbReference type="AlphaFoldDB" id="A0A7S0IGU3"/>
<comment type="subcellular location">
    <subcellularLocation>
        <location evidence="1">Cytoplasm</location>
    </subcellularLocation>
</comment>